<feature type="transmembrane region" description="Helical" evidence="8">
    <location>
        <begin position="136"/>
        <end position="157"/>
    </location>
</feature>
<dbReference type="PROSITE" id="PS50262">
    <property type="entry name" value="G_PROTEIN_RECEP_F1_2"/>
    <property type="match status" value="1"/>
</dbReference>
<evidence type="ECO:0000256" key="3">
    <source>
        <dbReference type="ARBA" id="ARBA00022989"/>
    </source>
</evidence>
<evidence type="ECO:0000256" key="2">
    <source>
        <dbReference type="ARBA" id="ARBA00022692"/>
    </source>
</evidence>
<dbReference type="Pfam" id="PF00001">
    <property type="entry name" value="7tm_1"/>
    <property type="match status" value="1"/>
</dbReference>
<dbReference type="GO" id="GO:0004930">
    <property type="term" value="F:G protein-coupled receptor activity"/>
    <property type="evidence" value="ECO:0007669"/>
    <property type="project" value="UniProtKB-KW"/>
</dbReference>
<evidence type="ECO:0000256" key="7">
    <source>
        <dbReference type="ARBA" id="ARBA00023224"/>
    </source>
</evidence>
<reference evidence="10" key="1">
    <citation type="journal article" date="2016" name="PLoS Biol.">
        <title>GPCRs Direct Germline Development and Somatic Gonad Function in Planarians.</title>
        <authorList>
            <person name="Saberi A."/>
            <person name="Jamal A."/>
            <person name="Beets I."/>
            <person name="Schoofs L."/>
            <person name="Newmark P.A."/>
        </authorList>
    </citation>
    <scope>NUCLEOTIDE SEQUENCE</scope>
</reference>
<dbReference type="Gene3D" id="1.20.1070.10">
    <property type="entry name" value="Rhodopsin 7-helix transmembrane proteins"/>
    <property type="match status" value="1"/>
</dbReference>
<feature type="transmembrane region" description="Helical" evidence="8">
    <location>
        <begin position="184"/>
        <end position="208"/>
    </location>
</feature>
<dbReference type="EMBL" id="KX018898">
    <property type="protein sequence ID" value="ANO39059.1"/>
    <property type="molecule type" value="mRNA"/>
</dbReference>
<keyword evidence="6" id="KW-0675">Receptor</keyword>
<feature type="transmembrane region" description="Helical" evidence="8">
    <location>
        <begin position="54"/>
        <end position="72"/>
    </location>
</feature>
<dbReference type="InterPro" id="IPR000276">
    <property type="entry name" value="GPCR_Rhodpsn"/>
</dbReference>
<evidence type="ECO:0000256" key="5">
    <source>
        <dbReference type="ARBA" id="ARBA00023136"/>
    </source>
</evidence>
<feature type="transmembrane region" description="Helical" evidence="8">
    <location>
        <begin position="98"/>
        <end position="124"/>
    </location>
</feature>
<keyword evidence="2 8" id="KW-0812">Transmembrane</keyword>
<evidence type="ECO:0000256" key="8">
    <source>
        <dbReference type="SAM" id="Phobius"/>
    </source>
</evidence>
<evidence type="ECO:0000256" key="6">
    <source>
        <dbReference type="ARBA" id="ARBA00023170"/>
    </source>
</evidence>
<evidence type="ECO:0000259" key="9">
    <source>
        <dbReference type="PROSITE" id="PS50262"/>
    </source>
</evidence>
<feature type="transmembrane region" description="Helical" evidence="8">
    <location>
        <begin position="269"/>
        <end position="295"/>
    </location>
</feature>
<dbReference type="GO" id="GO:0005886">
    <property type="term" value="C:plasma membrane"/>
    <property type="evidence" value="ECO:0007669"/>
    <property type="project" value="TreeGrafter"/>
</dbReference>
<dbReference type="PANTHER" id="PTHR24243:SF230">
    <property type="entry name" value="G-PROTEIN COUPLED RECEPTORS FAMILY 1 PROFILE DOMAIN-CONTAINING PROTEIN"/>
    <property type="match status" value="1"/>
</dbReference>
<dbReference type="OMA" id="MCEELNG"/>
<gene>
    <name evidence="10" type="primary">gcr093</name>
</gene>
<feature type="domain" description="G-protein coupled receptors family 1 profile" evidence="9">
    <location>
        <begin position="30"/>
        <end position="292"/>
    </location>
</feature>
<accession>A0A193KUK1</accession>
<evidence type="ECO:0000313" key="10">
    <source>
        <dbReference type="EMBL" id="ANO39059.1"/>
    </source>
</evidence>
<name>A0A193KUK1_SCHMD</name>
<evidence type="ECO:0000256" key="1">
    <source>
        <dbReference type="ARBA" id="ARBA00004141"/>
    </source>
</evidence>
<proteinExistence type="evidence at transcript level"/>
<sequence length="319" mass="37537">MCEELNGLKIFNKYYIIVYPPILIFFGVTNNVMILILMSSKIRSMKSRQDHMPVYYLALSIGDALASVFLLLPKWLKNAFKLDPFSVSEVSCRILPKFIPFTISDFCIWLVVVMTIDVFIRIYFPIQFKILVKIKRVYFTIFSLVLLALLKNCWYVFENSISDSVCSFNNRSFVATYFSTYPSFIVSMVLVSILPVTAIVCLNVLIFLKWRKLYPKIKSTNSFDQVNETQQNTIKIFLVISVTFSIYVTPNFLLLPFSNFNFKECSKFIYIFIFRITESIFYLNHITNFYFYILLSKSYRNELMNRLKFLKNNVISNSR</sequence>
<dbReference type="PANTHER" id="PTHR24243">
    <property type="entry name" value="G-PROTEIN COUPLED RECEPTOR"/>
    <property type="match status" value="1"/>
</dbReference>
<keyword evidence="4" id="KW-0297">G-protein coupled receptor</keyword>
<comment type="subcellular location">
    <subcellularLocation>
        <location evidence="1">Membrane</location>
        <topology evidence="1">Multi-pass membrane protein</topology>
    </subcellularLocation>
</comment>
<protein>
    <submittedName>
        <fullName evidence="10">GCR093</fullName>
    </submittedName>
</protein>
<keyword evidence="3 8" id="KW-1133">Transmembrane helix</keyword>
<feature type="transmembrane region" description="Helical" evidence="8">
    <location>
        <begin position="236"/>
        <end position="257"/>
    </location>
</feature>
<feature type="transmembrane region" description="Helical" evidence="8">
    <location>
        <begin position="14"/>
        <end position="38"/>
    </location>
</feature>
<evidence type="ECO:0000256" key="4">
    <source>
        <dbReference type="ARBA" id="ARBA00023040"/>
    </source>
</evidence>
<dbReference type="SUPFAM" id="SSF81321">
    <property type="entry name" value="Family A G protein-coupled receptor-like"/>
    <property type="match status" value="1"/>
</dbReference>
<keyword evidence="5 8" id="KW-0472">Membrane</keyword>
<organism evidence="10">
    <name type="scientific">Schmidtea mediterranea</name>
    <name type="common">Freshwater planarian flatworm</name>
    <dbReference type="NCBI Taxonomy" id="79327"/>
    <lineage>
        <taxon>Eukaryota</taxon>
        <taxon>Metazoa</taxon>
        <taxon>Spiralia</taxon>
        <taxon>Lophotrochozoa</taxon>
        <taxon>Platyhelminthes</taxon>
        <taxon>Rhabditophora</taxon>
        <taxon>Seriata</taxon>
        <taxon>Tricladida</taxon>
        <taxon>Continenticola</taxon>
        <taxon>Geoplanoidea</taxon>
        <taxon>Dugesiidae</taxon>
        <taxon>Schmidtea</taxon>
    </lineage>
</organism>
<keyword evidence="7" id="KW-0807">Transducer</keyword>
<dbReference type="PRINTS" id="PR00237">
    <property type="entry name" value="GPCRRHODOPSN"/>
</dbReference>
<dbReference type="InterPro" id="IPR017452">
    <property type="entry name" value="GPCR_Rhodpsn_7TM"/>
</dbReference>
<dbReference type="AlphaFoldDB" id="A0A193KUK1"/>